<comment type="caution">
    <text evidence="1">The sequence shown here is derived from an EMBL/GenBank/DDBJ whole genome shotgun (WGS) entry which is preliminary data.</text>
</comment>
<dbReference type="RefSeq" id="WP_103112499.1">
    <property type="nucleotide sequence ID" value="NZ_BEIU01000017.1"/>
</dbReference>
<protein>
    <submittedName>
        <fullName evidence="1">Uncharacterized protein</fullName>
    </submittedName>
</protein>
<dbReference type="Proteomes" id="UP000236321">
    <property type="component" value="Unassembled WGS sequence"/>
</dbReference>
<dbReference type="Gene3D" id="1.25.40.10">
    <property type="entry name" value="Tetratricopeptide repeat domain"/>
    <property type="match status" value="1"/>
</dbReference>
<accession>A0A2H6BTQ6</accession>
<organism evidence="1 2">
    <name type="scientific">Microcystis aeruginosa NIES-298</name>
    <dbReference type="NCBI Taxonomy" id="449468"/>
    <lineage>
        <taxon>Bacteria</taxon>
        <taxon>Bacillati</taxon>
        <taxon>Cyanobacteriota</taxon>
        <taxon>Cyanophyceae</taxon>
        <taxon>Oscillatoriophycideae</taxon>
        <taxon>Chroococcales</taxon>
        <taxon>Microcystaceae</taxon>
        <taxon>Microcystis</taxon>
    </lineage>
</organism>
<evidence type="ECO:0000313" key="1">
    <source>
        <dbReference type="EMBL" id="GBD53560.1"/>
    </source>
</evidence>
<proteinExistence type="predicted"/>
<evidence type="ECO:0000313" key="2">
    <source>
        <dbReference type="Proteomes" id="UP000236321"/>
    </source>
</evidence>
<dbReference type="InterPro" id="IPR011990">
    <property type="entry name" value="TPR-like_helical_dom_sf"/>
</dbReference>
<dbReference type="SUPFAM" id="SSF48452">
    <property type="entry name" value="TPR-like"/>
    <property type="match status" value="1"/>
</dbReference>
<reference evidence="2" key="1">
    <citation type="submission" date="2017-12" db="EMBL/GenBank/DDBJ databases">
        <title>Improved Draft Genome Sequence of Microcystis aeruginosa NIES-298, a Microcystin-Producing Cyanobacterium from Lake Kasumigaura, Japan.</title>
        <authorList>
            <person name="Yamaguchi H."/>
            <person name="Suzuki S."/>
            <person name="Kawachi M."/>
        </authorList>
    </citation>
    <scope>NUCLEOTIDE SEQUENCE [LARGE SCALE GENOMIC DNA]</scope>
    <source>
        <strain evidence="2">NIES-298</strain>
    </source>
</reference>
<gene>
    <name evidence="1" type="ORF">BGM30_26530</name>
</gene>
<dbReference type="AlphaFoldDB" id="A0A2H6BTQ6"/>
<sequence>MWHPDAYQALIAEDYPQVAAIYEELIDNNSENISDYWYLGVAYLLQNLEAEAQVMWQNVLRGGNPEKVKQ</sequence>
<dbReference type="EMBL" id="BEYQ01000008">
    <property type="protein sequence ID" value="GBD53560.1"/>
    <property type="molecule type" value="Genomic_DNA"/>
</dbReference>
<name>A0A2H6BTQ6_MICAE</name>